<evidence type="ECO:0008006" key="12">
    <source>
        <dbReference type="Google" id="ProtNLM"/>
    </source>
</evidence>
<evidence type="ECO:0000256" key="4">
    <source>
        <dbReference type="ARBA" id="ARBA00022729"/>
    </source>
</evidence>
<evidence type="ECO:0000256" key="6">
    <source>
        <dbReference type="ARBA" id="ARBA00023157"/>
    </source>
</evidence>
<dbReference type="GO" id="GO:0003085">
    <property type="term" value="P:negative regulation of systemic arterial blood pressure"/>
    <property type="evidence" value="ECO:0007669"/>
    <property type="project" value="TreeGrafter"/>
</dbReference>
<dbReference type="Pfam" id="PF00212">
    <property type="entry name" value="ANP"/>
    <property type="match status" value="1"/>
</dbReference>
<dbReference type="GO" id="GO:0005737">
    <property type="term" value="C:cytoplasm"/>
    <property type="evidence" value="ECO:0007669"/>
    <property type="project" value="TreeGrafter"/>
</dbReference>
<comment type="subcellular location">
    <subcellularLocation>
        <location evidence="1 7">Secreted</location>
    </subcellularLocation>
</comment>
<dbReference type="PRINTS" id="PR00710">
    <property type="entry name" value="NATPEPTIDES"/>
</dbReference>
<evidence type="ECO:0000313" key="11">
    <source>
        <dbReference type="Proteomes" id="UP000694523"/>
    </source>
</evidence>
<dbReference type="InterPro" id="IPR000663">
    <property type="entry name" value="Natr_peptide"/>
</dbReference>
<reference evidence="10" key="1">
    <citation type="submission" date="2025-08" db="UniProtKB">
        <authorList>
            <consortium name="Ensembl"/>
        </authorList>
    </citation>
    <scope>IDENTIFICATION</scope>
</reference>
<feature type="compositionally biased region" description="Basic and acidic residues" evidence="8">
    <location>
        <begin position="77"/>
        <end position="90"/>
    </location>
</feature>
<evidence type="ECO:0000256" key="3">
    <source>
        <dbReference type="ARBA" id="ARBA00022525"/>
    </source>
</evidence>
<dbReference type="AlphaFoldDB" id="A0A8C6UVN6"/>
<keyword evidence="4 9" id="KW-0732">Signal</keyword>
<accession>A0A8C6UVN6</accession>
<evidence type="ECO:0000256" key="9">
    <source>
        <dbReference type="SAM" id="SignalP"/>
    </source>
</evidence>
<evidence type="ECO:0000256" key="7">
    <source>
        <dbReference type="RuleBase" id="RU003686"/>
    </source>
</evidence>
<feature type="signal peptide" evidence="9">
    <location>
        <begin position="1"/>
        <end position="23"/>
    </location>
</feature>
<proteinExistence type="inferred from homology"/>
<protein>
    <recommendedName>
        <fullName evidence="12">B-type natriuretic peptide</fullName>
    </recommendedName>
</protein>
<dbReference type="PROSITE" id="PS00263">
    <property type="entry name" value="NATRIURETIC_PEPTIDE"/>
    <property type="match status" value="1"/>
</dbReference>
<evidence type="ECO:0000256" key="8">
    <source>
        <dbReference type="SAM" id="MobiDB-lite"/>
    </source>
</evidence>
<organism evidence="10 11">
    <name type="scientific">Neogobius melanostomus</name>
    <name type="common">round goby</name>
    <dbReference type="NCBI Taxonomy" id="47308"/>
    <lineage>
        <taxon>Eukaryota</taxon>
        <taxon>Metazoa</taxon>
        <taxon>Chordata</taxon>
        <taxon>Craniata</taxon>
        <taxon>Vertebrata</taxon>
        <taxon>Euteleostomi</taxon>
        <taxon>Actinopterygii</taxon>
        <taxon>Neopterygii</taxon>
        <taxon>Teleostei</taxon>
        <taxon>Neoteleostei</taxon>
        <taxon>Acanthomorphata</taxon>
        <taxon>Gobiaria</taxon>
        <taxon>Gobiiformes</taxon>
        <taxon>Gobioidei</taxon>
        <taxon>Gobiidae</taxon>
        <taxon>Benthophilinae</taxon>
        <taxon>Neogobiini</taxon>
        <taxon>Neogobius</taxon>
    </lineage>
</organism>
<feature type="chain" id="PRO_5034516579" description="B-type natriuretic peptide" evidence="9">
    <location>
        <begin position="24"/>
        <end position="155"/>
    </location>
</feature>
<keyword evidence="3" id="KW-0964">Secreted</keyword>
<keyword evidence="11" id="KW-1185">Reference proteome</keyword>
<dbReference type="GO" id="GO:0005179">
    <property type="term" value="F:hormone activity"/>
    <property type="evidence" value="ECO:0007669"/>
    <property type="project" value="InterPro"/>
</dbReference>
<dbReference type="GO" id="GO:0007218">
    <property type="term" value="P:neuropeptide signaling pathway"/>
    <property type="evidence" value="ECO:0007669"/>
    <property type="project" value="TreeGrafter"/>
</dbReference>
<dbReference type="GO" id="GO:0097746">
    <property type="term" value="P:blood vessel diameter maintenance"/>
    <property type="evidence" value="ECO:0007669"/>
    <property type="project" value="UniProtKB-KW"/>
</dbReference>
<dbReference type="GO" id="GO:0006182">
    <property type="term" value="P:cGMP biosynthetic process"/>
    <property type="evidence" value="ECO:0007669"/>
    <property type="project" value="TreeGrafter"/>
</dbReference>
<dbReference type="GO" id="GO:0019934">
    <property type="term" value="P:cGMP-mediated signaling"/>
    <property type="evidence" value="ECO:0007669"/>
    <property type="project" value="TreeGrafter"/>
</dbReference>
<name>A0A8C6UVN6_9GOBI</name>
<dbReference type="SMART" id="SM00183">
    <property type="entry name" value="NAT_PEP"/>
    <property type="match status" value="1"/>
</dbReference>
<evidence type="ECO:0000256" key="1">
    <source>
        <dbReference type="ARBA" id="ARBA00004613"/>
    </source>
</evidence>
<sequence length="155" mass="17147">MTIMTITSSLCVSVLLMAHLASPYPISPGELSQPRADVLLLQDLLNRLEFFSEQRAVDVSQTGRELEQQMGVPPERAATDQLHDELRDESRDELDEALIRELLSGKNLKQLRNNSNKNSSGCFGRRMDRIGSMSSLGCNTVGRNSDQTLEHCGGS</sequence>
<feature type="region of interest" description="Disordered" evidence="8">
    <location>
        <begin position="61"/>
        <end position="90"/>
    </location>
</feature>
<dbReference type="GO" id="GO:0007168">
    <property type="term" value="P:receptor guanylyl cyclase signaling pathway"/>
    <property type="evidence" value="ECO:0007669"/>
    <property type="project" value="TreeGrafter"/>
</dbReference>
<dbReference type="Ensembl" id="ENSNMLT00000046564.1">
    <property type="protein sequence ID" value="ENSNMLP00000041907.1"/>
    <property type="gene ID" value="ENSNMLG00000025594.1"/>
</dbReference>
<dbReference type="PANTHER" id="PTHR14066">
    <property type="entry name" value="ATRIAL NATRIURETIC FACTOR PRECURSOR"/>
    <property type="match status" value="1"/>
</dbReference>
<evidence type="ECO:0000313" key="10">
    <source>
        <dbReference type="Ensembl" id="ENSNMLP00000041907.1"/>
    </source>
</evidence>
<keyword evidence="5 7" id="KW-0838">Vasoactive</keyword>
<dbReference type="GO" id="GO:0005615">
    <property type="term" value="C:extracellular space"/>
    <property type="evidence" value="ECO:0007669"/>
    <property type="project" value="TreeGrafter"/>
</dbReference>
<evidence type="ECO:0000256" key="2">
    <source>
        <dbReference type="ARBA" id="ARBA00009041"/>
    </source>
</evidence>
<dbReference type="Proteomes" id="UP000694523">
    <property type="component" value="Unplaced"/>
</dbReference>
<dbReference type="InterPro" id="IPR030480">
    <property type="entry name" value="Natr_peptide_CS"/>
</dbReference>
<dbReference type="PANTHER" id="PTHR14066:SF10">
    <property type="entry name" value="NATRIURETIC PEPTIDES B"/>
    <property type="match status" value="1"/>
</dbReference>
<comment type="similarity">
    <text evidence="2 7">Belongs to the natriuretic peptide family.</text>
</comment>
<keyword evidence="6" id="KW-1015">Disulfide bond</keyword>
<evidence type="ECO:0000256" key="5">
    <source>
        <dbReference type="ARBA" id="ARBA00022858"/>
    </source>
</evidence>
<reference evidence="10" key="2">
    <citation type="submission" date="2025-09" db="UniProtKB">
        <authorList>
            <consortium name="Ensembl"/>
        </authorList>
    </citation>
    <scope>IDENTIFICATION</scope>
</reference>
<dbReference type="InterPro" id="IPR050787">
    <property type="entry name" value="Natriuretic_peptide"/>
</dbReference>
<dbReference type="GO" id="GO:0051427">
    <property type="term" value="F:hormone receptor binding"/>
    <property type="evidence" value="ECO:0007669"/>
    <property type="project" value="TreeGrafter"/>
</dbReference>